<name>A0ACB5SQZ8_AMBMO</name>
<sequence>MKFSTSVLFSIMASSAMASTDASASYTPPSSTVVSVPSSSSSAVIDLNDPVQKSALSLIGKFLSGAGILSSVGGAIAGLNGSGSDSESGNKIKRDFESFVSASYAPTATNSQSSSSATPSLHIDMNDPVQKNVLSDIGNFLKNAISTILKRDEGSAPSDDELAQLVANLAAAISSASSASAAPTATPTNVKRDVETSASYTPSATISSYSAYASASSTAVVDPNDPVQKNVLSDIGDIFKGALSVILKRDEGSTLSSDELAQLVANLEAAISSASPASAAPTAAPTNVKRDAETSASYATSATNSSYSAYASASSTAVVDPNDPVQKSLLTMGLKLIPTILTFFTGGSSSSNKMKRDLESLITVPSGTATSESSVSVDMSDPAQKAVWGKIGKTMLKSISKRDYDELSDAQRKGLGTWLKHSFGLDNVKSQDFGIHKREVSKEQLDQLVADLAAAASSAASASSISATAASTLI</sequence>
<evidence type="ECO:0000313" key="2">
    <source>
        <dbReference type="Proteomes" id="UP001165064"/>
    </source>
</evidence>
<organism evidence="1 2">
    <name type="scientific">Ambrosiozyma monospora</name>
    <name type="common">Yeast</name>
    <name type="synonym">Endomycopsis monosporus</name>
    <dbReference type="NCBI Taxonomy" id="43982"/>
    <lineage>
        <taxon>Eukaryota</taxon>
        <taxon>Fungi</taxon>
        <taxon>Dikarya</taxon>
        <taxon>Ascomycota</taxon>
        <taxon>Saccharomycotina</taxon>
        <taxon>Pichiomycetes</taxon>
        <taxon>Pichiales</taxon>
        <taxon>Pichiaceae</taxon>
        <taxon>Ambrosiozyma</taxon>
    </lineage>
</organism>
<gene>
    <name evidence="1" type="ORF">Amon02_000013000</name>
</gene>
<dbReference type="EMBL" id="BSXS01000012">
    <property type="protein sequence ID" value="GME70279.1"/>
    <property type="molecule type" value="Genomic_DNA"/>
</dbReference>
<accession>A0ACB5SQZ8</accession>
<evidence type="ECO:0000313" key="1">
    <source>
        <dbReference type="EMBL" id="GME70279.1"/>
    </source>
</evidence>
<proteinExistence type="predicted"/>
<dbReference type="Proteomes" id="UP001165064">
    <property type="component" value="Unassembled WGS sequence"/>
</dbReference>
<reference evidence="1" key="1">
    <citation type="submission" date="2023-04" db="EMBL/GenBank/DDBJ databases">
        <title>Ambrosiozyma monospora NBRC 10751.</title>
        <authorList>
            <person name="Ichikawa N."/>
            <person name="Sato H."/>
            <person name="Tonouchi N."/>
        </authorList>
    </citation>
    <scope>NUCLEOTIDE SEQUENCE</scope>
    <source>
        <strain evidence="1">NBRC 10751</strain>
    </source>
</reference>
<keyword evidence="2" id="KW-1185">Reference proteome</keyword>
<protein>
    <submittedName>
        <fullName evidence="1">Unnamed protein product</fullName>
    </submittedName>
</protein>
<comment type="caution">
    <text evidence="1">The sequence shown here is derived from an EMBL/GenBank/DDBJ whole genome shotgun (WGS) entry which is preliminary data.</text>
</comment>